<protein>
    <submittedName>
        <fullName evidence="1">Uncharacterized protein</fullName>
    </submittedName>
</protein>
<sequence length="217" mass="24365">MSKTYEVCSTPGKDLIGLLSSYTKKTIPMSKTPKHHTYCFLNVLALKYRRHPIAIDPLSVLADLFAFSPPQEQVFCLERLCTAALTNSYTWQEGSPANAIDCGRELELLVEVAWLLYKKGADNKKPQHRAPPTVHELPMPLTAAEYQQPQLYLQQFFGYAPLRKWKAMIAAFTVNAVSNESVADELSGATPLAFSHYIKKLVYAVYRVAVLKGIELQ</sequence>
<evidence type="ECO:0000313" key="1">
    <source>
        <dbReference type="EMBL" id="ANH83327.1"/>
    </source>
</evidence>
<evidence type="ECO:0000313" key="2">
    <source>
        <dbReference type="Proteomes" id="UP000077667"/>
    </source>
</evidence>
<reference evidence="1 2" key="1">
    <citation type="submission" date="2016-05" db="EMBL/GenBank/DDBJ databases">
        <title>Niabella ginsenosidivorans BS26 whole genome sequencing.</title>
        <authorList>
            <person name="Im W.T."/>
            <person name="Siddiqi M.Z."/>
        </authorList>
    </citation>
    <scope>NUCLEOTIDE SEQUENCE [LARGE SCALE GENOMIC DNA]</scope>
    <source>
        <strain evidence="1 2">BS26</strain>
    </source>
</reference>
<accession>A0A1A9I6K4</accession>
<dbReference type="EMBL" id="CP015772">
    <property type="protein sequence ID" value="ANH83327.1"/>
    <property type="molecule type" value="Genomic_DNA"/>
</dbReference>
<keyword evidence="2" id="KW-1185">Reference proteome</keyword>
<dbReference type="Proteomes" id="UP000077667">
    <property type="component" value="Chromosome"/>
</dbReference>
<proteinExistence type="predicted"/>
<organism evidence="1 2">
    <name type="scientific">Niabella ginsenosidivorans</name>
    <dbReference type="NCBI Taxonomy" id="1176587"/>
    <lineage>
        <taxon>Bacteria</taxon>
        <taxon>Pseudomonadati</taxon>
        <taxon>Bacteroidota</taxon>
        <taxon>Chitinophagia</taxon>
        <taxon>Chitinophagales</taxon>
        <taxon>Chitinophagaceae</taxon>
        <taxon>Niabella</taxon>
    </lineage>
</organism>
<dbReference type="KEGG" id="nia:A8C56_22170"/>
<gene>
    <name evidence="1" type="ORF">A8C56_22170</name>
</gene>
<dbReference type="AlphaFoldDB" id="A0A1A9I6K4"/>
<name>A0A1A9I6K4_9BACT</name>